<evidence type="ECO:0000313" key="4">
    <source>
        <dbReference type="Proteomes" id="UP000011645"/>
    </source>
</evidence>
<reference evidence="1 3" key="1">
    <citation type="journal article" date="2010" name="J. Bacteriol.">
        <title>Complete genome sequence of Halalkalicoccus jeotgali B3(T), an extremely halophilic archaeon.</title>
        <authorList>
            <person name="Roh S.W."/>
            <person name="Nam Y.D."/>
            <person name="Nam S.H."/>
            <person name="Choi S.H."/>
            <person name="Park H.S."/>
            <person name="Bae J.W."/>
        </authorList>
    </citation>
    <scope>NUCLEOTIDE SEQUENCE [LARGE SCALE GENOMIC DNA]</scope>
    <source>
        <strain evidence="1">B3</strain>
        <strain evidence="3">DSM 18796 / CECT 7217 / JCM 14584 / KCTC 4019 / B3</strain>
        <plasmid evidence="3">1</plasmid>
    </source>
</reference>
<dbReference type="EMBL" id="CP002063">
    <property type="protein sequence ID" value="ADJ16616.1"/>
    <property type="molecule type" value="Genomic_DNA"/>
</dbReference>
<accession>D8JBG3</accession>
<protein>
    <submittedName>
        <fullName evidence="1">Uncharacterized protein</fullName>
    </submittedName>
</protein>
<reference evidence="2 4" key="2">
    <citation type="journal article" date="2014" name="PLoS Genet.">
        <title>Phylogenetically driven sequencing of extremely halophilic archaea reveals strategies for static and dynamic osmo-response.</title>
        <authorList>
            <person name="Becker E.A."/>
            <person name="Seitzer P.M."/>
            <person name="Tritt A."/>
            <person name="Larsen D."/>
            <person name="Krusor M."/>
            <person name="Yao A.I."/>
            <person name="Wu D."/>
            <person name="Madern D."/>
            <person name="Eisen J.A."/>
            <person name="Darling A.E."/>
            <person name="Facciotti M.T."/>
        </authorList>
    </citation>
    <scope>NUCLEOTIDE SEQUENCE [LARGE SCALE GENOMIC DNA]</scope>
    <source>
        <strain evidence="2">B3</strain>
        <strain evidence="4">DSM 18796 / CECT 7217 / JCM 14584 / KCTC 4019 / B3</strain>
    </source>
</reference>
<sequence>MSIELIIEFMSKKADQTMGFHSSVSIRLAVIIKNGGISSQMTILLTSFG</sequence>
<evidence type="ECO:0000313" key="2">
    <source>
        <dbReference type="EMBL" id="ELY41287.1"/>
    </source>
</evidence>
<dbReference type="Proteomes" id="UP000011645">
    <property type="component" value="Unassembled WGS sequence"/>
</dbReference>
<dbReference type="HOGENOM" id="CLU_3130730_0_0_2"/>
<geneLocation type="plasmid" evidence="1 3">
    <name>1</name>
</geneLocation>
<dbReference type="KEGG" id="hje:HacjB3_16301"/>
<keyword evidence="1" id="KW-0614">Plasmid</keyword>
<keyword evidence="4" id="KW-1185">Reference proteome</keyword>
<gene>
    <name evidence="1" type="ordered locus">HacjB3_16301</name>
    <name evidence="2" type="ORF">C497_00945</name>
</gene>
<dbReference type="AlphaFoldDB" id="D8JBG3"/>
<organism evidence="1 3">
    <name type="scientific">Halalkalicoccus jeotgali (strain DSM 18796 / CECT 7217 / JCM 14584 / KCTC 4019 / B3)</name>
    <dbReference type="NCBI Taxonomy" id="795797"/>
    <lineage>
        <taxon>Archaea</taxon>
        <taxon>Methanobacteriati</taxon>
        <taxon>Methanobacteriota</taxon>
        <taxon>Stenosarchaea group</taxon>
        <taxon>Halobacteria</taxon>
        <taxon>Halobacteriales</taxon>
        <taxon>Halococcaceae</taxon>
        <taxon>Halalkalicoccus</taxon>
    </lineage>
</organism>
<evidence type="ECO:0000313" key="3">
    <source>
        <dbReference type="Proteomes" id="UP000000390"/>
    </source>
</evidence>
<evidence type="ECO:0000313" key="1">
    <source>
        <dbReference type="EMBL" id="ADJ16616.1"/>
    </source>
</evidence>
<proteinExistence type="predicted"/>
<dbReference type="Proteomes" id="UP000000390">
    <property type="component" value="Plasmid 1"/>
</dbReference>
<dbReference type="EMBL" id="AOHV01000005">
    <property type="protein sequence ID" value="ELY41287.1"/>
    <property type="molecule type" value="Genomic_DNA"/>
</dbReference>
<name>D8JBG3_HALJB</name>